<keyword evidence="5" id="KW-1185">Reference proteome</keyword>
<feature type="compositionally biased region" description="Polar residues" evidence="3">
    <location>
        <begin position="144"/>
        <end position="174"/>
    </location>
</feature>
<dbReference type="PROSITE" id="PS51450">
    <property type="entry name" value="LRR"/>
    <property type="match status" value="2"/>
</dbReference>
<comment type="caution">
    <text evidence="4">The sequence shown here is derived from an EMBL/GenBank/DDBJ whole genome shotgun (WGS) entry which is preliminary data.</text>
</comment>
<dbReference type="Pfam" id="PF13516">
    <property type="entry name" value="LRR_6"/>
    <property type="match status" value="2"/>
</dbReference>
<dbReference type="InterPro" id="IPR050216">
    <property type="entry name" value="LRR_domain-containing"/>
</dbReference>
<feature type="compositionally biased region" description="Acidic residues" evidence="3">
    <location>
        <begin position="175"/>
        <end position="185"/>
    </location>
</feature>
<feature type="region of interest" description="Disordered" evidence="3">
    <location>
        <begin position="1"/>
        <end position="286"/>
    </location>
</feature>
<feature type="compositionally biased region" description="Low complexity" evidence="3">
    <location>
        <begin position="428"/>
        <end position="465"/>
    </location>
</feature>
<dbReference type="PANTHER" id="PTHR48051:SF27">
    <property type="entry name" value="LEUCINE-RICH REPEAT-CONTAINING PROTEIN 40"/>
    <property type="match status" value="1"/>
</dbReference>
<dbReference type="Gene3D" id="3.80.10.10">
    <property type="entry name" value="Ribonuclease Inhibitor"/>
    <property type="match status" value="2"/>
</dbReference>
<gene>
    <name evidence="4" type="ORF">Sste5346_007863</name>
</gene>
<organism evidence="4 5">
    <name type="scientific">Sporothrix stenoceras</name>
    <dbReference type="NCBI Taxonomy" id="5173"/>
    <lineage>
        <taxon>Eukaryota</taxon>
        <taxon>Fungi</taxon>
        <taxon>Dikarya</taxon>
        <taxon>Ascomycota</taxon>
        <taxon>Pezizomycotina</taxon>
        <taxon>Sordariomycetes</taxon>
        <taxon>Sordariomycetidae</taxon>
        <taxon>Ophiostomatales</taxon>
        <taxon>Ophiostomataceae</taxon>
        <taxon>Sporothrix</taxon>
    </lineage>
</organism>
<feature type="region of interest" description="Disordered" evidence="3">
    <location>
        <begin position="302"/>
        <end position="332"/>
    </location>
</feature>
<reference evidence="4 5" key="1">
    <citation type="journal article" date="2024" name="IMA Fungus">
        <title>IMA Genome - F19 : A genome assembly and annotation guide to empower mycologists, including annotated draft genome sequences of Ceratocystis pirilliformis, Diaporthe australafricana, Fusarium ophioides, Paecilomyces lecythidis, and Sporothrix stenoceras.</title>
        <authorList>
            <person name="Aylward J."/>
            <person name="Wilson A.M."/>
            <person name="Visagie C.M."/>
            <person name="Spraker J."/>
            <person name="Barnes I."/>
            <person name="Buitendag C."/>
            <person name="Ceriani C."/>
            <person name="Del Mar Angel L."/>
            <person name="du Plessis D."/>
            <person name="Fuchs T."/>
            <person name="Gasser K."/>
            <person name="Kramer D."/>
            <person name="Li W."/>
            <person name="Munsamy K."/>
            <person name="Piso A."/>
            <person name="Price J.L."/>
            <person name="Sonnekus B."/>
            <person name="Thomas C."/>
            <person name="van der Nest A."/>
            <person name="van Dijk A."/>
            <person name="van Heerden A."/>
            <person name="van Vuuren N."/>
            <person name="Yilmaz N."/>
            <person name="Duong T.A."/>
            <person name="van der Merwe N.A."/>
            <person name="Wingfield M.J."/>
            <person name="Wingfield B.D."/>
        </authorList>
    </citation>
    <scope>NUCLEOTIDE SEQUENCE [LARGE SCALE GENOMIC DNA]</scope>
    <source>
        <strain evidence="4 5">CMW 5346</strain>
    </source>
</reference>
<dbReference type="PANTHER" id="PTHR48051">
    <property type="match status" value="1"/>
</dbReference>
<dbReference type="Proteomes" id="UP001583186">
    <property type="component" value="Unassembled WGS sequence"/>
</dbReference>
<feature type="region of interest" description="Disordered" evidence="3">
    <location>
        <begin position="921"/>
        <end position="942"/>
    </location>
</feature>
<feature type="compositionally biased region" description="Polar residues" evidence="3">
    <location>
        <begin position="468"/>
        <end position="483"/>
    </location>
</feature>
<feature type="compositionally biased region" description="Polar residues" evidence="3">
    <location>
        <begin position="1003"/>
        <end position="1019"/>
    </location>
</feature>
<dbReference type="InterPro" id="IPR032675">
    <property type="entry name" value="LRR_dom_sf"/>
</dbReference>
<accession>A0ABR3YRQ2</accession>
<feature type="compositionally biased region" description="Low complexity" evidence="3">
    <location>
        <begin position="250"/>
        <end position="278"/>
    </location>
</feature>
<protein>
    <recommendedName>
        <fullName evidence="6">Leucine-rich repeat-containing protein 40</fullName>
    </recommendedName>
</protein>
<feature type="region of interest" description="Disordered" evidence="3">
    <location>
        <begin position="428"/>
        <end position="523"/>
    </location>
</feature>
<evidence type="ECO:0008006" key="6">
    <source>
        <dbReference type="Google" id="ProtNLM"/>
    </source>
</evidence>
<feature type="compositionally biased region" description="Low complexity" evidence="3">
    <location>
        <begin position="24"/>
        <end position="42"/>
    </location>
</feature>
<feature type="region of interest" description="Disordered" evidence="3">
    <location>
        <begin position="958"/>
        <end position="1019"/>
    </location>
</feature>
<feature type="compositionally biased region" description="Low complexity" evidence="3">
    <location>
        <begin position="79"/>
        <end position="92"/>
    </location>
</feature>
<evidence type="ECO:0000256" key="1">
    <source>
        <dbReference type="ARBA" id="ARBA00022614"/>
    </source>
</evidence>
<evidence type="ECO:0000313" key="5">
    <source>
        <dbReference type="Proteomes" id="UP001583186"/>
    </source>
</evidence>
<sequence length="1263" mass="135406">MGDRTQIPRPSGLPRPASRLPLYSSSTTSSSTSAAATAPAASINPVRPVALRTKPSRESLSGGDLRNPKLRSMPSQDRLGGLSPSSSSSSLSIAKGPLRNASSRTRAVSGEFAKAPPRKTRASMGATPLPSARLADDGFKRPSTAGTLSRRTSAQHLPSRPQHTPTLSNAYSTSPDEELLAEDETVGPAEPESLRPRPSRPRLSLAERTMETLAQIPSSPAVKGKTTAFYDPEAARNSQRPSSRTGSRAGSRPGSSYRSDSSTRSGSRPPSRPRSSSGNDDTTLNFRSSVNSFRSAAPSSFVPIDEVSTPGRSISTASTTTRTLRGRASIGPGVAPGRYGALGGLRQQAEAPSFLPPRSRTPSPEKKLAIPPVTPSALSTRNTAAPGKFASKTVAARPLKSRASVGGLFRKPSMNSMDGSVTATVVASPAATRKSSLASRASSTSYEDTGASNASNASTASTALSIDSADSTGQSPVNNSRKSSAALREQIARAKAARRVASQNMGDNARASPASPLSTQAASFSTGFGDSGLDVEPVVPTDTTFDFGLGSDPFNQNRNAETQAKVVLARVSAARTSGRLNIAALNLREIPAEVMGMYDADAMGTYDGSWAETVDLTRFVAADNEIEMIDESVFPDQTLEELAEMEDSKGNIFGGLETLDLHGNMLISLPMGLRRLPVLTSLNLSQNRITNNALEVISQITSLRDLKLGGNLFYGPLDPSFAKLENLEIADLHGNNISALPLTLSNMTKLRILNISENNFESLVFEPLSKLPLVELNVRKNKLSGVLIEDAVSTMPNLQILDVTSNQITHLVSTTRSDGLALPALQQLLVSMNRLQMLPDMTKWTTLMTLIGEENSINSIPDGFTSLRHLRHADFSSNDIRTIPPEVGRMDNLAMLRLSGNPLRDKKFCTADTDDIKEILASRLEPEPDMGLGPSEEGYILNPQSDMTQNEMKDELRDAVTEMSTKASAHGRQRSRKLSGASAGARSDDDREDSRSDDDFATPPTSRPHSAARSRSQTVSNQLWAVKNGGVLDRSETESSSLHPVISSRVAQEHTIYEIYLQKNLFTALPDALSFFASTLTTLSLSKNQLKGETYFGDAAASDGLELPALKELNLSCNHITGLGPLVKHLRAPVLQKLDVSMNRVSSLPADTQLRDAFPALTVFLAGNNHLAELHPESIEGMLIVDVSNNDIEHLNPRIGLLGGEGGLQRFEVLGNRFRVPRFNVIERGTEATLRWLRGRVPVAEMGAWREANRNGDIDDDLD</sequence>
<dbReference type="SMART" id="SM00369">
    <property type="entry name" value="LRR_TYP"/>
    <property type="match status" value="10"/>
</dbReference>
<dbReference type="SUPFAM" id="SSF52058">
    <property type="entry name" value="L domain-like"/>
    <property type="match status" value="2"/>
</dbReference>
<keyword evidence="2" id="KW-0677">Repeat</keyword>
<keyword evidence="1" id="KW-0433">Leucine-rich repeat</keyword>
<dbReference type="InterPro" id="IPR003591">
    <property type="entry name" value="Leu-rich_rpt_typical-subtyp"/>
</dbReference>
<dbReference type="SMART" id="SM00364">
    <property type="entry name" value="LRR_BAC"/>
    <property type="match status" value="4"/>
</dbReference>
<evidence type="ECO:0000256" key="3">
    <source>
        <dbReference type="SAM" id="MobiDB-lite"/>
    </source>
</evidence>
<feature type="compositionally biased region" description="Low complexity" evidence="3">
    <location>
        <begin position="311"/>
        <end position="329"/>
    </location>
</feature>
<proteinExistence type="predicted"/>
<dbReference type="EMBL" id="JAWCUI010000056">
    <property type="protein sequence ID" value="KAL1891040.1"/>
    <property type="molecule type" value="Genomic_DNA"/>
</dbReference>
<evidence type="ECO:0000313" key="4">
    <source>
        <dbReference type="EMBL" id="KAL1891040.1"/>
    </source>
</evidence>
<name>A0ABR3YRQ2_9PEZI</name>
<evidence type="ECO:0000256" key="2">
    <source>
        <dbReference type="ARBA" id="ARBA00022737"/>
    </source>
</evidence>
<feature type="compositionally biased region" description="Polar residues" evidence="3">
    <location>
        <begin position="236"/>
        <end position="248"/>
    </location>
</feature>
<feature type="compositionally biased region" description="Basic and acidic residues" evidence="3">
    <location>
        <begin position="986"/>
        <end position="998"/>
    </location>
</feature>
<dbReference type="InterPro" id="IPR001611">
    <property type="entry name" value="Leu-rich_rpt"/>
</dbReference>
<feature type="region of interest" description="Disordered" evidence="3">
    <location>
        <begin position="352"/>
        <end position="393"/>
    </location>
</feature>